<comment type="caution">
    <text evidence="1">The sequence shown here is derived from an EMBL/GenBank/DDBJ whole genome shotgun (WGS) entry which is preliminary data.</text>
</comment>
<reference evidence="1 2" key="1">
    <citation type="journal article" date="2023" name="Commun. Biol.">
        <title>Genome analysis of Parmales, the sister group of diatoms, reveals the evolutionary specialization of diatoms from phago-mixotrophs to photoautotrophs.</title>
        <authorList>
            <person name="Ban H."/>
            <person name="Sato S."/>
            <person name="Yoshikawa S."/>
            <person name="Yamada K."/>
            <person name="Nakamura Y."/>
            <person name="Ichinomiya M."/>
            <person name="Sato N."/>
            <person name="Blanc-Mathieu R."/>
            <person name="Endo H."/>
            <person name="Kuwata A."/>
            <person name="Ogata H."/>
        </authorList>
    </citation>
    <scope>NUCLEOTIDE SEQUENCE [LARGE SCALE GENOMIC DNA]</scope>
</reference>
<dbReference type="EMBL" id="BRYB01001374">
    <property type="protein sequence ID" value="GMI24247.1"/>
    <property type="molecule type" value="Genomic_DNA"/>
</dbReference>
<gene>
    <name evidence="1" type="ORF">TeGR_g10604</name>
</gene>
<evidence type="ECO:0000313" key="2">
    <source>
        <dbReference type="Proteomes" id="UP001165060"/>
    </source>
</evidence>
<accession>A0ABQ6MDR2</accession>
<protein>
    <submittedName>
        <fullName evidence="1">Uncharacterized protein</fullName>
    </submittedName>
</protein>
<evidence type="ECO:0000313" key="1">
    <source>
        <dbReference type="EMBL" id="GMI24247.1"/>
    </source>
</evidence>
<name>A0ABQ6MDR2_9STRA</name>
<proteinExistence type="predicted"/>
<dbReference type="Proteomes" id="UP001165060">
    <property type="component" value="Unassembled WGS sequence"/>
</dbReference>
<organism evidence="1 2">
    <name type="scientific">Tetraparma gracilis</name>
    <dbReference type="NCBI Taxonomy" id="2962635"/>
    <lineage>
        <taxon>Eukaryota</taxon>
        <taxon>Sar</taxon>
        <taxon>Stramenopiles</taxon>
        <taxon>Ochrophyta</taxon>
        <taxon>Bolidophyceae</taxon>
        <taxon>Parmales</taxon>
        <taxon>Triparmaceae</taxon>
        <taxon>Tetraparma</taxon>
    </lineage>
</organism>
<sequence length="379" mass="43050">MNFSSTPPAPPPPGAPGLIWHAQLIPDDSTDSRYVLPDGSLKKRRPKPFIRVSNFFESLERVGTKWILRTPHGLNDWPGLDGLIVKSVTGLMVNKLGRYKVKRFWDSDKDGLNKPTCPNAKGSVRVTLQAPEWTDGGWSKGSPGYFWWLTQPDTTCPPEMLYGAKAIGRIEAGDNPVAVRAHHFGHRYAKAKESAKDQLVYHCCVLVEWDHGNYCTMFELAWINGVTGNAGKSNWQEDRDAHPNQLLQSLLPHPNLVQPWDSSLAELRVQDLPGIKTFEDFQDFVKKYTGTAKECRFIDPRCISSSNVRLSKARKSDMAEYLLNYILHNKTYSEEARNCQTFAADLYRLLSGSRTEKPYHPINQILYREHTHAFFYNVA</sequence>
<keyword evidence="2" id="KW-1185">Reference proteome</keyword>